<feature type="domain" description="ABC transporter" evidence="5">
    <location>
        <begin position="4"/>
        <end position="231"/>
    </location>
</feature>
<keyword evidence="3" id="KW-0547">Nucleotide-binding</keyword>
<proteinExistence type="inferred from homology"/>
<keyword evidence="7" id="KW-1185">Reference proteome</keyword>
<dbReference type="RefSeq" id="WP_069680901.1">
    <property type="nucleotide sequence ID" value="NZ_CP017253.2"/>
</dbReference>
<evidence type="ECO:0000313" key="7">
    <source>
        <dbReference type="Proteomes" id="UP000094652"/>
    </source>
</evidence>
<dbReference type="KEGG" id="ctae:BGI42_14005"/>
<dbReference type="InterPro" id="IPR017871">
    <property type="entry name" value="ABC_transporter-like_CS"/>
</dbReference>
<keyword evidence="2" id="KW-0813">Transport</keyword>
<organism evidence="6 7">
    <name type="scientific">Clostridium taeniosporum</name>
    <dbReference type="NCBI Taxonomy" id="394958"/>
    <lineage>
        <taxon>Bacteria</taxon>
        <taxon>Bacillati</taxon>
        <taxon>Bacillota</taxon>
        <taxon>Clostridia</taxon>
        <taxon>Eubacteriales</taxon>
        <taxon>Clostridiaceae</taxon>
        <taxon>Clostridium</taxon>
    </lineage>
</organism>
<reference evidence="7" key="1">
    <citation type="submission" date="2016-09" db="EMBL/GenBank/DDBJ databases">
        <title>Genomics of Clostridium taeniosporum, an organism which forms endospores with ribbon-like appendages.</title>
        <authorList>
            <person name="Walker J.R."/>
        </authorList>
    </citation>
    <scope>NUCLEOTIDE SEQUENCE [LARGE SCALE GENOMIC DNA]</scope>
    <source>
        <strain evidence="7">1/k</strain>
    </source>
</reference>
<sequence length="306" mass="34249">MDVLEIKNLHKTLGNTEIIKGINFSINQGEIFGFLGPNGAGKTTTIRMIVGLIEPTNGEIKICGYDLSKNKEKALKNVGAVVESPELYRYLSGKENLMQIARIRGVSKREVEELIKLVGLENRMNDKISKYSLGMKQRLGLAAALIGNPKLLILDEPTNGLDPAGILEFREILKKASKEKKISVFISSHILSEIQNLCDKVAFINKGIIQSIEKMDNKGIYSEKDDIILKTNTPINIVLDIIKKLPYVIRSKVNGERITLLLEKDMTSKLVNKLVSKGVEISEVYKNKQDLEERYMELMNGGSFIE</sequence>
<dbReference type="InterPro" id="IPR027417">
    <property type="entry name" value="P-loop_NTPase"/>
</dbReference>
<dbReference type="PROSITE" id="PS00211">
    <property type="entry name" value="ABC_TRANSPORTER_1"/>
    <property type="match status" value="1"/>
</dbReference>
<evidence type="ECO:0000259" key="5">
    <source>
        <dbReference type="PROSITE" id="PS50893"/>
    </source>
</evidence>
<evidence type="ECO:0000256" key="4">
    <source>
        <dbReference type="ARBA" id="ARBA00022840"/>
    </source>
</evidence>
<dbReference type="InterPro" id="IPR003439">
    <property type="entry name" value="ABC_transporter-like_ATP-bd"/>
</dbReference>
<evidence type="ECO:0000313" key="6">
    <source>
        <dbReference type="EMBL" id="AOR24778.1"/>
    </source>
</evidence>
<dbReference type="GO" id="GO:0016887">
    <property type="term" value="F:ATP hydrolysis activity"/>
    <property type="evidence" value="ECO:0007669"/>
    <property type="project" value="InterPro"/>
</dbReference>
<dbReference type="SUPFAM" id="SSF52540">
    <property type="entry name" value="P-loop containing nucleoside triphosphate hydrolases"/>
    <property type="match status" value="1"/>
</dbReference>
<dbReference type="SMART" id="SM00382">
    <property type="entry name" value="AAA"/>
    <property type="match status" value="1"/>
</dbReference>
<keyword evidence="4 6" id="KW-0067">ATP-binding</keyword>
<dbReference type="AlphaFoldDB" id="A0A1D7XN65"/>
<comment type="similarity">
    <text evidence="1">Belongs to the ABC transporter superfamily.</text>
</comment>
<dbReference type="PANTHER" id="PTHR43335">
    <property type="entry name" value="ABC TRANSPORTER, ATP-BINDING PROTEIN"/>
    <property type="match status" value="1"/>
</dbReference>
<gene>
    <name evidence="6" type="ORF">BGI42_14005</name>
</gene>
<dbReference type="PROSITE" id="PS50893">
    <property type="entry name" value="ABC_TRANSPORTER_2"/>
    <property type="match status" value="1"/>
</dbReference>
<dbReference type="GO" id="GO:0005524">
    <property type="term" value="F:ATP binding"/>
    <property type="evidence" value="ECO:0007669"/>
    <property type="project" value="UniProtKB-KW"/>
</dbReference>
<dbReference type="InterPro" id="IPR003593">
    <property type="entry name" value="AAA+_ATPase"/>
</dbReference>
<dbReference type="EMBL" id="CP017253">
    <property type="protein sequence ID" value="AOR24778.1"/>
    <property type="molecule type" value="Genomic_DNA"/>
</dbReference>
<evidence type="ECO:0000256" key="3">
    <source>
        <dbReference type="ARBA" id="ARBA00022741"/>
    </source>
</evidence>
<dbReference type="OrthoDB" id="9809205at2"/>
<dbReference type="Gene3D" id="3.40.50.300">
    <property type="entry name" value="P-loop containing nucleotide triphosphate hydrolases"/>
    <property type="match status" value="1"/>
</dbReference>
<dbReference type="Proteomes" id="UP000094652">
    <property type="component" value="Chromosome"/>
</dbReference>
<dbReference type="PANTHER" id="PTHR43335:SF4">
    <property type="entry name" value="ABC TRANSPORTER, ATP-BINDING PROTEIN"/>
    <property type="match status" value="1"/>
</dbReference>
<dbReference type="STRING" id="394958.BGI42_14005"/>
<name>A0A1D7XN65_9CLOT</name>
<dbReference type="Pfam" id="PF00005">
    <property type="entry name" value="ABC_tran"/>
    <property type="match status" value="1"/>
</dbReference>
<accession>A0A1D7XN65</accession>
<evidence type="ECO:0000256" key="2">
    <source>
        <dbReference type="ARBA" id="ARBA00022448"/>
    </source>
</evidence>
<evidence type="ECO:0000256" key="1">
    <source>
        <dbReference type="ARBA" id="ARBA00005417"/>
    </source>
</evidence>
<protein>
    <submittedName>
        <fullName evidence="6">ABC transporter ATP-binding protein</fullName>
    </submittedName>
</protein>